<evidence type="ECO:0000313" key="2">
    <source>
        <dbReference type="EMBL" id="TVY75396.1"/>
    </source>
</evidence>
<evidence type="ECO:0000313" key="3">
    <source>
        <dbReference type="Proteomes" id="UP000320707"/>
    </source>
</evidence>
<protein>
    <submittedName>
        <fullName evidence="2">Uncharacterized protein</fullName>
    </submittedName>
</protein>
<accession>A0A559LM89</accession>
<reference evidence="2 3" key="1">
    <citation type="journal article" date="2019" name="Microbiol. Resour. Announc.">
        <title>High-quality draft genome sequence of Fusarium oxysporum f. sp. cubense strain 160527, a causal agent of Panama disease.</title>
        <authorList>
            <person name="Asai S."/>
            <person name="Ayukawa Y."/>
            <person name="Gan P."/>
            <person name="Masuda S."/>
            <person name="Komatsu K."/>
            <person name="Shirasu K."/>
            <person name="Arie T."/>
        </authorList>
    </citation>
    <scope>NUCLEOTIDE SEQUENCE [LARGE SCALE GENOMIC DNA]</scope>
    <source>
        <strain evidence="2 3">160527</strain>
    </source>
</reference>
<dbReference type="EMBL" id="SRMI01000003">
    <property type="protein sequence ID" value="TVY75396.1"/>
    <property type="molecule type" value="Genomic_DNA"/>
</dbReference>
<organism evidence="2 3">
    <name type="scientific">Fusarium oxysporum f. sp. cubense</name>
    <dbReference type="NCBI Taxonomy" id="61366"/>
    <lineage>
        <taxon>Eukaryota</taxon>
        <taxon>Fungi</taxon>
        <taxon>Dikarya</taxon>
        <taxon>Ascomycota</taxon>
        <taxon>Pezizomycotina</taxon>
        <taxon>Sordariomycetes</taxon>
        <taxon>Hypocreomycetidae</taxon>
        <taxon>Hypocreales</taxon>
        <taxon>Nectriaceae</taxon>
        <taxon>Fusarium</taxon>
        <taxon>Fusarium oxysporum species complex</taxon>
    </lineage>
</organism>
<feature type="region of interest" description="Disordered" evidence="1">
    <location>
        <begin position="444"/>
        <end position="466"/>
    </location>
</feature>
<name>A0A559LM89_FUSOC</name>
<dbReference type="Proteomes" id="UP000320707">
    <property type="component" value="Unassembled WGS sequence"/>
</dbReference>
<sequence length="1026" mass="113658">MATIKDLKPGQAQFLSSFKPSLVPGDYKVTVRQEVKYPEGEQTRDLESYKTFTVKGPSQYQLPAGSIHSVYPAEGDAVPSKVLPQVTLSDPHLPWELSPDNNDERAKKHINGSLIPWFALLVFTEDEIKTLPSMSAQPSPSPTLSVRLSKKQLGELRSSSCRIPLSEKELQDNANEGINTVFVNSSAFRVYFSRQMGEDEFEPAITRYSYLSHIRRSRSTKAQDATTDTFSIVLGHRSGPLELKSSVTAYVHLVSLMGVSNLKMPEEADLTALVSLYSWSFTWTKGHDAEIAKVIETLKDNVKPLRRTIEPSTDPWLKRRMESGYTLVKHRLQTGEQTASMFRGPLVPFQPRGDELNNAEAVGHGSGLQIVDQTTGIIDITYSAAWSLGRSLAIENSSFTMAISALRAKILQVYKTRLPSGFMEGDSSEQASRQLPDWYQKLRRISQDPGDPKNPSTSATDSRWKRARDRLAGPVPELTAPVSSADGNIEAVRKFLQDEVVTLVDDKDWYARELVEPTQEGLYLAKVLDFVYNQLLTLRAVPHNYMFPEPDILDTEAILTFYVDPLWVDTLVDGALSIGSHSTVNEDFTRDEIKLAINEYLSKVEVQYKNPRIPRWGVIICGKLMGTFDDPRIRTGSSLAPSPQLLVTTKLHDRALLLILNCRPSELPLGLTISQAPHQQCFSVGKVLTKDEIEIEPTGVAPQDAVVDPKALQISVIRERRDKSPRVFNFETRCLNPSAIMQHYYVTDATSKGGKYPATGSSALLSFVLGDKVQEFSIRPTEDQVDAGKEHRLEPFQLSTQNRHANLGQLELASNTTLKSSSGFIKLAFRALEEKTAPVVKPASVEGTARAQLSRNLRQLSLEGGASFIKASSRVLKQHRLADGTCIVDLIVSLSSGKTDKLKDENFLGINISFPLTALMDPKSVGQPRVTLFGEGSARWISGSAYISTDQPSFTVKLRPRAPGLANKVQFGILLSSVKLSDSLRDNVVVGVEEEYSTEGKNFSGEDSVTRVIRQTCGIEGLQRDE</sequence>
<proteinExistence type="predicted"/>
<gene>
    <name evidence="2" type="ORF">Focb16_v005291</name>
</gene>
<dbReference type="AlphaFoldDB" id="A0A559LM89"/>
<evidence type="ECO:0000256" key="1">
    <source>
        <dbReference type="SAM" id="MobiDB-lite"/>
    </source>
</evidence>
<comment type="caution">
    <text evidence="2">The sequence shown here is derived from an EMBL/GenBank/DDBJ whole genome shotgun (WGS) entry which is preliminary data.</text>
</comment>